<evidence type="ECO:0000313" key="2">
    <source>
        <dbReference type="EMBL" id="WAR08219.1"/>
    </source>
</evidence>
<gene>
    <name evidence="2" type="ORF">MAR_018177</name>
</gene>
<reference evidence="2" key="1">
    <citation type="submission" date="2022-11" db="EMBL/GenBank/DDBJ databases">
        <title>Centuries of genome instability and evolution in soft-shell clam transmissible cancer (bioRxiv).</title>
        <authorList>
            <person name="Hart S.F.M."/>
            <person name="Yonemitsu M.A."/>
            <person name="Giersch R.M."/>
            <person name="Beal B.F."/>
            <person name="Arriagada G."/>
            <person name="Davis B.W."/>
            <person name="Ostrander E.A."/>
            <person name="Goff S.P."/>
            <person name="Metzger M.J."/>
        </authorList>
    </citation>
    <scope>NUCLEOTIDE SEQUENCE</scope>
    <source>
        <strain evidence="2">MELC-2E11</strain>
        <tissue evidence="2">Siphon/mantle</tissue>
    </source>
</reference>
<dbReference type="EMBL" id="CP111017">
    <property type="protein sequence ID" value="WAR08219.1"/>
    <property type="molecule type" value="Genomic_DNA"/>
</dbReference>
<proteinExistence type="predicted"/>
<sequence>MEIYFTKGHEEVHDKFVFATLEDNGDGEIYVEADRKHGEEDGQEHNVQGNGDPPTNARKRMLASSNTTHRHMHNIKTISGKAMVIMRDMFEKPPKTCVWAYQQSEVGEMTTRTLDLAGVGRHHVTTRCRPCSDHRCFTKMSARKGDE</sequence>
<evidence type="ECO:0000313" key="3">
    <source>
        <dbReference type="Proteomes" id="UP001164746"/>
    </source>
</evidence>
<name>A0ABY7EGE2_MYAAR</name>
<organism evidence="2 3">
    <name type="scientific">Mya arenaria</name>
    <name type="common">Soft-shell clam</name>
    <dbReference type="NCBI Taxonomy" id="6604"/>
    <lineage>
        <taxon>Eukaryota</taxon>
        <taxon>Metazoa</taxon>
        <taxon>Spiralia</taxon>
        <taxon>Lophotrochozoa</taxon>
        <taxon>Mollusca</taxon>
        <taxon>Bivalvia</taxon>
        <taxon>Autobranchia</taxon>
        <taxon>Heteroconchia</taxon>
        <taxon>Euheterodonta</taxon>
        <taxon>Imparidentia</taxon>
        <taxon>Neoheterodontei</taxon>
        <taxon>Myida</taxon>
        <taxon>Myoidea</taxon>
        <taxon>Myidae</taxon>
        <taxon>Mya</taxon>
    </lineage>
</organism>
<evidence type="ECO:0000256" key="1">
    <source>
        <dbReference type="SAM" id="MobiDB-lite"/>
    </source>
</evidence>
<feature type="region of interest" description="Disordered" evidence="1">
    <location>
        <begin position="37"/>
        <end position="70"/>
    </location>
</feature>
<dbReference type="Proteomes" id="UP001164746">
    <property type="component" value="Chromosome 6"/>
</dbReference>
<protein>
    <submittedName>
        <fullName evidence="2">Uncharacterized protein</fullName>
    </submittedName>
</protein>
<keyword evidence="3" id="KW-1185">Reference proteome</keyword>
<accession>A0ABY7EGE2</accession>